<dbReference type="GeneID" id="54467261"/>
<evidence type="ECO:0000313" key="3">
    <source>
        <dbReference type="RefSeq" id="XP_033568424.1"/>
    </source>
</evidence>
<evidence type="ECO:0000313" key="1">
    <source>
        <dbReference type="EMBL" id="KAF2801460.1"/>
    </source>
</evidence>
<name>A0A6A6XYG7_9PEZI</name>
<accession>A0A6A6XYG7</accession>
<evidence type="ECO:0000313" key="2">
    <source>
        <dbReference type="Proteomes" id="UP000504636"/>
    </source>
</evidence>
<reference evidence="3" key="2">
    <citation type="submission" date="2020-04" db="EMBL/GenBank/DDBJ databases">
        <authorList>
            <consortium name="NCBI Genome Project"/>
        </authorList>
    </citation>
    <scope>NUCLEOTIDE SEQUENCE</scope>
    <source>
        <strain evidence="3">CBS 304.34</strain>
    </source>
</reference>
<dbReference type="EMBL" id="MU003730">
    <property type="protein sequence ID" value="KAF2801460.1"/>
    <property type="molecule type" value="Genomic_DNA"/>
</dbReference>
<keyword evidence="2" id="KW-1185">Reference proteome</keyword>
<reference evidence="1 3" key="1">
    <citation type="journal article" date="2020" name="Stud. Mycol.">
        <title>101 Dothideomycetes genomes: a test case for predicting lifestyles and emergence of pathogens.</title>
        <authorList>
            <person name="Haridas S."/>
            <person name="Albert R."/>
            <person name="Binder M."/>
            <person name="Bloem J."/>
            <person name="Labutti K."/>
            <person name="Salamov A."/>
            <person name="Andreopoulos B."/>
            <person name="Baker S."/>
            <person name="Barry K."/>
            <person name="Bills G."/>
            <person name="Bluhm B."/>
            <person name="Cannon C."/>
            <person name="Castanera R."/>
            <person name="Culley D."/>
            <person name="Daum C."/>
            <person name="Ezra D."/>
            <person name="Gonzalez J."/>
            <person name="Henrissat B."/>
            <person name="Kuo A."/>
            <person name="Liang C."/>
            <person name="Lipzen A."/>
            <person name="Lutzoni F."/>
            <person name="Magnuson J."/>
            <person name="Mondo S."/>
            <person name="Nolan M."/>
            <person name="Ohm R."/>
            <person name="Pangilinan J."/>
            <person name="Park H.-J."/>
            <person name="Ramirez L."/>
            <person name="Alfaro M."/>
            <person name="Sun H."/>
            <person name="Tritt A."/>
            <person name="Yoshinaga Y."/>
            <person name="Zwiers L.-H."/>
            <person name="Turgeon B."/>
            <person name="Goodwin S."/>
            <person name="Spatafora J."/>
            <person name="Crous P."/>
            <person name="Grigoriev I."/>
        </authorList>
    </citation>
    <scope>NUCLEOTIDE SEQUENCE</scope>
    <source>
        <strain evidence="1 3">CBS 304.34</strain>
    </source>
</reference>
<dbReference type="OrthoDB" id="10366072at2759"/>
<dbReference type="RefSeq" id="XP_033568424.1">
    <property type="nucleotide sequence ID" value="XM_033726368.1"/>
</dbReference>
<dbReference type="AlphaFoldDB" id="A0A6A6XYG7"/>
<organism evidence="1">
    <name type="scientific">Mytilinidion resinicola</name>
    <dbReference type="NCBI Taxonomy" id="574789"/>
    <lineage>
        <taxon>Eukaryota</taxon>
        <taxon>Fungi</taxon>
        <taxon>Dikarya</taxon>
        <taxon>Ascomycota</taxon>
        <taxon>Pezizomycotina</taxon>
        <taxon>Dothideomycetes</taxon>
        <taxon>Pleosporomycetidae</taxon>
        <taxon>Mytilinidiales</taxon>
        <taxon>Mytilinidiaceae</taxon>
        <taxon>Mytilinidion</taxon>
    </lineage>
</organism>
<protein>
    <submittedName>
        <fullName evidence="1 3">Uncharacterized protein</fullName>
    </submittedName>
</protein>
<dbReference type="Proteomes" id="UP000504636">
    <property type="component" value="Unplaced"/>
</dbReference>
<sequence length="177" mass="19824">MPAFQRPELQPQLASVATITASVGGRTESFNIYPGSLRFSGPYASFLFQSPPLQPLTETVLEVDFPRDATAYLEPSGIELSEDIVSVMHDGDREHHLATSKAATETDEDTGCVLQALPEEQYRIFSSAFPSVRIEWNDAIVEIETEGEVWLRRWTIFPKSENAERSEMKGLVSREET</sequence>
<reference evidence="3" key="3">
    <citation type="submission" date="2025-04" db="UniProtKB">
        <authorList>
            <consortium name="RefSeq"/>
        </authorList>
    </citation>
    <scope>IDENTIFICATION</scope>
    <source>
        <strain evidence="3">CBS 304.34</strain>
    </source>
</reference>
<gene>
    <name evidence="1 3" type="ORF">BDZ99DRAFT_528411</name>
</gene>
<proteinExistence type="predicted"/>